<sequence>MRGNAMPRTAARGEGGKENVCISKPTCELTKAHGKTTVLFIALWLDWSIGCKHL</sequence>
<proteinExistence type="predicted"/>
<dbReference type="EMBL" id="GBRH01186673">
    <property type="protein sequence ID" value="JAE11223.1"/>
    <property type="molecule type" value="Transcribed_RNA"/>
</dbReference>
<name>A0A0A9FSD1_ARUDO</name>
<accession>A0A0A9FSD1</accession>
<evidence type="ECO:0000313" key="1">
    <source>
        <dbReference type="EMBL" id="JAE11223.1"/>
    </source>
</evidence>
<protein>
    <submittedName>
        <fullName evidence="1">Uncharacterized protein</fullName>
    </submittedName>
</protein>
<organism evidence="1">
    <name type="scientific">Arundo donax</name>
    <name type="common">Giant reed</name>
    <name type="synonym">Donax arundinaceus</name>
    <dbReference type="NCBI Taxonomy" id="35708"/>
    <lineage>
        <taxon>Eukaryota</taxon>
        <taxon>Viridiplantae</taxon>
        <taxon>Streptophyta</taxon>
        <taxon>Embryophyta</taxon>
        <taxon>Tracheophyta</taxon>
        <taxon>Spermatophyta</taxon>
        <taxon>Magnoliopsida</taxon>
        <taxon>Liliopsida</taxon>
        <taxon>Poales</taxon>
        <taxon>Poaceae</taxon>
        <taxon>PACMAD clade</taxon>
        <taxon>Arundinoideae</taxon>
        <taxon>Arundineae</taxon>
        <taxon>Arundo</taxon>
    </lineage>
</organism>
<reference evidence="1" key="2">
    <citation type="journal article" date="2015" name="Data Brief">
        <title>Shoot transcriptome of the giant reed, Arundo donax.</title>
        <authorList>
            <person name="Barrero R.A."/>
            <person name="Guerrero F.D."/>
            <person name="Moolhuijzen P."/>
            <person name="Goolsby J.A."/>
            <person name="Tidwell J."/>
            <person name="Bellgard S.E."/>
            <person name="Bellgard M.I."/>
        </authorList>
    </citation>
    <scope>NUCLEOTIDE SEQUENCE</scope>
    <source>
        <tissue evidence="1">Shoot tissue taken approximately 20 cm above the soil surface</tissue>
    </source>
</reference>
<reference evidence="1" key="1">
    <citation type="submission" date="2014-09" db="EMBL/GenBank/DDBJ databases">
        <authorList>
            <person name="Magalhaes I.L.F."/>
            <person name="Oliveira U."/>
            <person name="Santos F.R."/>
            <person name="Vidigal T.H.D.A."/>
            <person name="Brescovit A.D."/>
            <person name="Santos A.J."/>
        </authorList>
    </citation>
    <scope>NUCLEOTIDE SEQUENCE</scope>
    <source>
        <tissue evidence="1">Shoot tissue taken approximately 20 cm above the soil surface</tissue>
    </source>
</reference>
<dbReference type="AlphaFoldDB" id="A0A0A9FSD1"/>